<feature type="non-terminal residue" evidence="1">
    <location>
        <position position="1"/>
    </location>
</feature>
<accession>A0ACA9SN88</accession>
<feature type="non-terminal residue" evidence="1">
    <location>
        <position position="157"/>
    </location>
</feature>
<dbReference type="EMBL" id="CAJVQC010142179">
    <property type="protein sequence ID" value="CAG8844337.1"/>
    <property type="molecule type" value="Genomic_DNA"/>
</dbReference>
<dbReference type="Proteomes" id="UP000789920">
    <property type="component" value="Unassembled WGS sequence"/>
</dbReference>
<evidence type="ECO:0000313" key="1">
    <source>
        <dbReference type="EMBL" id="CAG8844337.1"/>
    </source>
</evidence>
<organism evidence="1 2">
    <name type="scientific">Racocetra persica</name>
    <dbReference type="NCBI Taxonomy" id="160502"/>
    <lineage>
        <taxon>Eukaryota</taxon>
        <taxon>Fungi</taxon>
        <taxon>Fungi incertae sedis</taxon>
        <taxon>Mucoromycota</taxon>
        <taxon>Glomeromycotina</taxon>
        <taxon>Glomeromycetes</taxon>
        <taxon>Diversisporales</taxon>
        <taxon>Gigasporaceae</taxon>
        <taxon>Racocetra</taxon>
    </lineage>
</organism>
<sequence>ISNNSPCQSQESTESNSENSIEQNINLDVYKSPHQTYFTYNVPLYKNLAKKTKSKVDVMEYICLNSNIPVPKVYYWNSSVNNLVGSEYILMEYLSGIRLCDIWSDLSMEKKKMFLLKIIDIQLELKKLSFSKIGSIFFDGKNDQFKIGQVIESDFFT</sequence>
<evidence type="ECO:0000313" key="2">
    <source>
        <dbReference type="Proteomes" id="UP000789920"/>
    </source>
</evidence>
<name>A0ACA9SN88_9GLOM</name>
<gene>
    <name evidence="1" type="ORF">RPERSI_LOCUS33159</name>
</gene>
<comment type="caution">
    <text evidence="1">The sequence shown here is derived from an EMBL/GenBank/DDBJ whole genome shotgun (WGS) entry which is preliminary data.</text>
</comment>
<keyword evidence="2" id="KW-1185">Reference proteome</keyword>
<proteinExistence type="predicted"/>
<reference evidence="1" key="1">
    <citation type="submission" date="2021-06" db="EMBL/GenBank/DDBJ databases">
        <authorList>
            <person name="Kallberg Y."/>
            <person name="Tangrot J."/>
            <person name="Rosling A."/>
        </authorList>
    </citation>
    <scope>NUCLEOTIDE SEQUENCE</scope>
    <source>
        <strain evidence="1">MA461A</strain>
    </source>
</reference>
<protein>
    <submittedName>
        <fullName evidence="1">25706_t:CDS:1</fullName>
    </submittedName>
</protein>